<dbReference type="EMBL" id="WJEC01000530">
    <property type="protein sequence ID" value="KAF7482713.1"/>
    <property type="molecule type" value="Genomic_DNA"/>
</dbReference>
<dbReference type="AlphaFoldDB" id="A0A5E4CJ94"/>
<reference evidence="3 4" key="1">
    <citation type="submission" date="2019-04" db="EMBL/GenBank/DDBJ databases">
        <authorList>
            <person name="Alioto T."/>
            <person name="Alioto T."/>
        </authorList>
    </citation>
    <scope>NUCLEOTIDE SEQUENCE [LARGE SCALE GENOMIC DNA]</scope>
</reference>
<proteinExistence type="predicted"/>
<reference evidence="2" key="2">
    <citation type="submission" date="2020-08" db="EMBL/GenBank/DDBJ databases">
        <authorList>
            <person name="Shumante A."/>
            <person name="Zimin A.V."/>
            <person name="Puiu D."/>
            <person name="Salzberg S.L."/>
        </authorList>
    </citation>
    <scope>NUCLEOTIDE SEQUENCE</scope>
    <source>
        <strain evidence="2">WC2-LM</strain>
        <tissue evidence="2">Liver</tissue>
    </source>
</reference>
<feature type="region of interest" description="Disordered" evidence="1">
    <location>
        <begin position="1"/>
        <end position="30"/>
    </location>
</feature>
<sequence length="111" mass="11874">MGPAQTPTLTREQNASQSWGPQETLGTLHNNHPHPCGSLTCLFPASGTIPCPFRRCLTHQECGLCVEGDPENSPGPSRKLIQGLKRHEEVTKSPGSGLEPRGSGWNLGAHV</sequence>
<evidence type="ECO:0000313" key="3">
    <source>
        <dbReference type="EMBL" id="VTJ81390.1"/>
    </source>
</evidence>
<accession>A0A5E4CJ94</accession>
<gene>
    <name evidence="2" type="ORF">GHT09_005950</name>
    <name evidence="3" type="ORF">MONAX_5E019488</name>
</gene>
<dbReference type="EMBL" id="CABDUW010001419">
    <property type="protein sequence ID" value="VTJ81390.1"/>
    <property type="molecule type" value="Genomic_DNA"/>
</dbReference>
<evidence type="ECO:0000313" key="4">
    <source>
        <dbReference type="Proteomes" id="UP000335636"/>
    </source>
</evidence>
<dbReference type="Proteomes" id="UP000662637">
    <property type="component" value="Unassembled WGS sequence"/>
</dbReference>
<feature type="region of interest" description="Disordered" evidence="1">
    <location>
        <begin position="86"/>
        <end position="111"/>
    </location>
</feature>
<name>A0A5E4CJ94_MARMO</name>
<dbReference type="Proteomes" id="UP000335636">
    <property type="component" value="Unassembled WGS sequence"/>
</dbReference>
<keyword evidence="4" id="KW-1185">Reference proteome</keyword>
<evidence type="ECO:0000313" key="2">
    <source>
        <dbReference type="EMBL" id="KAF7482713.1"/>
    </source>
</evidence>
<organism evidence="3 4">
    <name type="scientific">Marmota monax</name>
    <name type="common">Woodchuck</name>
    <dbReference type="NCBI Taxonomy" id="9995"/>
    <lineage>
        <taxon>Eukaryota</taxon>
        <taxon>Metazoa</taxon>
        <taxon>Chordata</taxon>
        <taxon>Craniata</taxon>
        <taxon>Vertebrata</taxon>
        <taxon>Euteleostomi</taxon>
        <taxon>Mammalia</taxon>
        <taxon>Eutheria</taxon>
        <taxon>Euarchontoglires</taxon>
        <taxon>Glires</taxon>
        <taxon>Rodentia</taxon>
        <taxon>Sciuromorpha</taxon>
        <taxon>Sciuridae</taxon>
        <taxon>Xerinae</taxon>
        <taxon>Marmotini</taxon>
        <taxon>Marmota</taxon>
    </lineage>
</organism>
<protein>
    <submittedName>
        <fullName evidence="3">Uncharacterized protein</fullName>
    </submittedName>
</protein>
<evidence type="ECO:0000256" key="1">
    <source>
        <dbReference type="SAM" id="MobiDB-lite"/>
    </source>
</evidence>